<comment type="caution">
    <text evidence="3">The sequence shown here is derived from an EMBL/GenBank/DDBJ whole genome shotgun (WGS) entry which is preliminary data.</text>
</comment>
<evidence type="ECO:0000259" key="2">
    <source>
        <dbReference type="Pfam" id="PF25917"/>
    </source>
</evidence>
<feature type="domain" description="Multidrug resistance protein MdtA-like barrel-sandwich hybrid" evidence="2">
    <location>
        <begin position="62"/>
        <end position="101"/>
    </location>
</feature>
<evidence type="ECO:0000256" key="1">
    <source>
        <dbReference type="SAM" id="Coils"/>
    </source>
</evidence>
<accession>A0ABP2AYT4</accession>
<proteinExistence type="predicted"/>
<name>A0ABP2AYT4_9BACT</name>
<dbReference type="EMBL" id="CZVI01000011">
    <property type="protein sequence ID" value="CUS86599.1"/>
    <property type="molecule type" value="Genomic_DNA"/>
</dbReference>
<dbReference type="Gene3D" id="2.40.50.100">
    <property type="match status" value="1"/>
</dbReference>
<keyword evidence="4" id="KW-1185">Reference proteome</keyword>
<dbReference type="PANTHER" id="PTHR30469">
    <property type="entry name" value="MULTIDRUG RESISTANCE PROTEIN MDTA"/>
    <property type="match status" value="1"/>
</dbReference>
<dbReference type="InterPro" id="IPR058625">
    <property type="entry name" value="MdtA-like_BSH"/>
</dbReference>
<keyword evidence="1" id="KW-0175">Coiled coil</keyword>
<evidence type="ECO:0000313" key="4">
    <source>
        <dbReference type="Proteomes" id="UP000182200"/>
    </source>
</evidence>
<feature type="coiled-coil region" evidence="1">
    <location>
        <begin position="94"/>
        <end position="128"/>
    </location>
</feature>
<dbReference type="Proteomes" id="UP000182200">
    <property type="component" value="Unassembled WGS sequence"/>
</dbReference>
<reference evidence="3 4" key="1">
    <citation type="submission" date="2015-11" db="EMBL/GenBank/DDBJ databases">
        <authorList>
            <person name="Varghese N."/>
        </authorList>
    </citation>
    <scope>NUCLEOTIDE SEQUENCE [LARGE SCALE GENOMIC DNA]</scope>
    <source>
        <strain evidence="3 4">JGI-8</strain>
    </source>
</reference>
<gene>
    <name evidence="3" type="ORF">JGI8_01016</name>
</gene>
<dbReference type="SUPFAM" id="SSF111369">
    <property type="entry name" value="HlyD-like secretion proteins"/>
    <property type="match status" value="1"/>
</dbReference>
<dbReference type="Gene3D" id="1.10.287.470">
    <property type="entry name" value="Helix hairpin bin"/>
    <property type="match status" value="1"/>
</dbReference>
<sequence>MRRKITRIFIIVAVLIAAGLAVAFYFNNRKSGTLPLKTSKVDTGNIEVYVTTTGTLNPVTLVQVGTQVSGTIAKIYVDFNDVVKKGQIIAQIDSTFLAAQVKDAEAQVERAKAQVNQAQRDLNRIKELYAKKSCFPS</sequence>
<evidence type="ECO:0000313" key="3">
    <source>
        <dbReference type="EMBL" id="CUS86599.1"/>
    </source>
</evidence>
<dbReference type="RefSeq" id="WP_082359053.1">
    <property type="nucleotide sequence ID" value="NZ_CZVI01000011.1"/>
</dbReference>
<dbReference type="PANTHER" id="PTHR30469:SF33">
    <property type="entry name" value="SLR1207 PROTEIN"/>
    <property type="match status" value="1"/>
</dbReference>
<organism evidence="3 4">
    <name type="scientific">Candidatus Kryptonium thompsonii</name>
    <dbReference type="NCBI Taxonomy" id="1633631"/>
    <lineage>
        <taxon>Bacteria</taxon>
        <taxon>Pseudomonadati</taxon>
        <taxon>Candidatus Kryptoniota</taxon>
        <taxon>Candidatus Kryptonium</taxon>
    </lineage>
</organism>
<protein>
    <submittedName>
        <fullName evidence="3">Biotin-lipoyl like</fullName>
    </submittedName>
</protein>
<dbReference type="Pfam" id="PF25917">
    <property type="entry name" value="BSH_RND"/>
    <property type="match status" value="1"/>
</dbReference>